<evidence type="ECO:0000256" key="14">
    <source>
        <dbReference type="PROSITE-ProRule" id="PRU01360"/>
    </source>
</evidence>
<gene>
    <name evidence="21" type="ORF">ABH943_000965</name>
</gene>
<evidence type="ECO:0000256" key="18">
    <source>
        <dbReference type="SAM" id="SignalP"/>
    </source>
</evidence>
<dbReference type="PANTHER" id="PTHR32552">
    <property type="entry name" value="FERRICHROME IRON RECEPTOR-RELATED"/>
    <property type="match status" value="1"/>
</dbReference>
<feature type="domain" description="TonB-dependent receptor plug" evidence="20">
    <location>
        <begin position="105"/>
        <end position="201"/>
    </location>
</feature>
<dbReference type="InterPro" id="IPR000531">
    <property type="entry name" value="Beta-barrel_TonB"/>
</dbReference>
<evidence type="ECO:0000256" key="11">
    <source>
        <dbReference type="ARBA" id="ARBA00023136"/>
    </source>
</evidence>
<feature type="short sequence motif" description="TonB C-terminal box" evidence="15">
    <location>
        <begin position="734"/>
        <end position="751"/>
    </location>
</feature>
<name>A0ABW8MBC1_9BURK</name>
<keyword evidence="22" id="KW-1185">Reference proteome</keyword>
<dbReference type="Gene3D" id="2.170.130.10">
    <property type="entry name" value="TonB-dependent receptor, plug domain"/>
    <property type="match status" value="1"/>
</dbReference>
<keyword evidence="7 18" id="KW-0732">Signal</keyword>
<evidence type="ECO:0000256" key="3">
    <source>
        <dbReference type="ARBA" id="ARBA00022448"/>
    </source>
</evidence>
<dbReference type="Pfam" id="PF00593">
    <property type="entry name" value="TonB_dep_Rec_b-barrel"/>
    <property type="match status" value="1"/>
</dbReference>
<feature type="region of interest" description="Disordered" evidence="17">
    <location>
        <begin position="42"/>
        <end position="64"/>
    </location>
</feature>
<evidence type="ECO:0000256" key="13">
    <source>
        <dbReference type="ARBA" id="ARBA00023237"/>
    </source>
</evidence>
<feature type="signal peptide" evidence="18">
    <location>
        <begin position="1"/>
        <end position="41"/>
    </location>
</feature>
<feature type="domain" description="TonB-dependent receptor-like beta-barrel" evidence="19">
    <location>
        <begin position="280"/>
        <end position="718"/>
    </location>
</feature>
<sequence>MLAINLHSLRVRPMSAAARHLFFCAAMPLALGLATSGNARAQSADAAKPNSSGTPAESADTAKTLPAVKVQGTADVLPGDRAPAYGGGQVARGASFGVLGEQKMIDVPFSMTTYTAKLIEDQQARTLADVLDNDPAVRSGLGYGNQAQVFVIRGFQLTGDDISLNGLYGITPRQLVATETLDRVDVFKGANAFLNGASPTGSAIGGGVNLELKRADDKPLTRVTVEGSASGELGTHVDVGRRFGSEGQFGIRVNSMVRDGETSVDDEHKRSTATSVSLDYRGDKLRLYGDFLYQRERVNDGRPTVNLTGTNIVIPAVPSASYNYAQTWSYTALEDTVGIARAEYDFLPGWTAYVAGGVHHANEHGDYSSPTYNGDTGLTTATRLGVPRKTDAYSAEAGVHGRFATGPVTHFVTAGGSITSIKDSSAYDYSGSYSTSLYDTIQVPRPTASPVGNFANPFETDSTLIRSVAVSDTLGFLNDRVLFTLGARRQELHTNNYATATGALTSSYADAITTPILGLVVKPWQNVAFYANRSEALAAGQQAPQTALNYGTKLAPARSKQYEVGVKYDVNRFGASFAAYQIEEPSAYTNPAGIFAENGKERHRGLEASVYGEPLKGVRLLAGASVIKAELLDTYQGLTDGNHPTGVPNFLFNLGGEYDVPVVPGLTLTARFLHTAKQYFNVTNTASIPSWNRFDVGARYATNLFSRSTTFRASVINVANKAYWATASTSGQGYITQGAPRTVLFSMTTDF</sequence>
<evidence type="ECO:0000256" key="4">
    <source>
        <dbReference type="ARBA" id="ARBA00022452"/>
    </source>
</evidence>
<evidence type="ECO:0000259" key="20">
    <source>
        <dbReference type="Pfam" id="PF07715"/>
    </source>
</evidence>
<dbReference type="PROSITE" id="PS52016">
    <property type="entry name" value="TONB_DEPENDENT_REC_3"/>
    <property type="match status" value="1"/>
</dbReference>
<reference evidence="21 22" key="1">
    <citation type="submission" date="2024-11" db="EMBL/GenBank/DDBJ databases">
        <title>Using genomics to understand microbial adaptation to soil warming.</title>
        <authorList>
            <person name="Deangelis K.M. PhD."/>
        </authorList>
    </citation>
    <scope>NUCLEOTIDE SEQUENCE [LARGE SCALE GENOMIC DNA]</scope>
    <source>
        <strain evidence="21 22">GAS97</strain>
    </source>
</reference>
<dbReference type="EMBL" id="JBIYDN010000002">
    <property type="protein sequence ID" value="MFK4440959.1"/>
    <property type="molecule type" value="Genomic_DNA"/>
</dbReference>
<dbReference type="InterPro" id="IPR039426">
    <property type="entry name" value="TonB-dep_rcpt-like"/>
</dbReference>
<evidence type="ECO:0000256" key="12">
    <source>
        <dbReference type="ARBA" id="ARBA00023170"/>
    </source>
</evidence>
<keyword evidence="5" id="KW-0410">Iron transport</keyword>
<comment type="similarity">
    <text evidence="2 14 16">Belongs to the TonB-dependent receptor family.</text>
</comment>
<comment type="subcellular location">
    <subcellularLocation>
        <location evidence="1 14">Cell outer membrane</location>
        <topology evidence="1 14">Multi-pass membrane protein</topology>
    </subcellularLocation>
</comment>
<dbReference type="NCBIfam" id="TIGR01783">
    <property type="entry name" value="TonB-siderophor"/>
    <property type="match status" value="1"/>
</dbReference>
<comment type="caution">
    <text evidence="21">The sequence shown here is derived from an EMBL/GenBank/DDBJ whole genome shotgun (WGS) entry which is preliminary data.</text>
</comment>
<dbReference type="SUPFAM" id="SSF56935">
    <property type="entry name" value="Porins"/>
    <property type="match status" value="1"/>
</dbReference>
<dbReference type="InterPro" id="IPR036942">
    <property type="entry name" value="Beta-barrel_TonB_sf"/>
</dbReference>
<keyword evidence="9" id="KW-0406">Ion transport</keyword>
<keyword evidence="10 16" id="KW-0798">TonB box</keyword>
<evidence type="ECO:0000256" key="8">
    <source>
        <dbReference type="ARBA" id="ARBA00023004"/>
    </source>
</evidence>
<keyword evidence="3 14" id="KW-0813">Transport</keyword>
<dbReference type="RefSeq" id="WP_404604608.1">
    <property type="nucleotide sequence ID" value="NZ_JBIYDN010000002.1"/>
</dbReference>
<accession>A0ABW8MBC1</accession>
<evidence type="ECO:0000256" key="5">
    <source>
        <dbReference type="ARBA" id="ARBA00022496"/>
    </source>
</evidence>
<dbReference type="PROSITE" id="PS01156">
    <property type="entry name" value="TONB_DEPENDENT_REC_2"/>
    <property type="match status" value="1"/>
</dbReference>
<protein>
    <submittedName>
        <fullName evidence="21">Iron complex outermembrane receptor protein</fullName>
    </submittedName>
</protein>
<evidence type="ECO:0000256" key="1">
    <source>
        <dbReference type="ARBA" id="ARBA00004571"/>
    </source>
</evidence>
<keyword evidence="11 14" id="KW-0472">Membrane</keyword>
<keyword evidence="4 14" id="KW-1134">Transmembrane beta strand</keyword>
<evidence type="ECO:0000313" key="21">
    <source>
        <dbReference type="EMBL" id="MFK4440959.1"/>
    </source>
</evidence>
<evidence type="ECO:0000256" key="15">
    <source>
        <dbReference type="PROSITE-ProRule" id="PRU10144"/>
    </source>
</evidence>
<dbReference type="InterPro" id="IPR037066">
    <property type="entry name" value="Plug_dom_sf"/>
</dbReference>
<dbReference type="Proteomes" id="UP001620514">
    <property type="component" value="Unassembled WGS sequence"/>
</dbReference>
<feature type="chain" id="PRO_5047424731" evidence="18">
    <location>
        <begin position="42"/>
        <end position="751"/>
    </location>
</feature>
<evidence type="ECO:0000256" key="9">
    <source>
        <dbReference type="ARBA" id="ARBA00023065"/>
    </source>
</evidence>
<dbReference type="InterPro" id="IPR010105">
    <property type="entry name" value="TonB_sidphr_rcpt"/>
</dbReference>
<evidence type="ECO:0000256" key="10">
    <source>
        <dbReference type="ARBA" id="ARBA00023077"/>
    </source>
</evidence>
<proteinExistence type="inferred from homology"/>
<evidence type="ECO:0000256" key="16">
    <source>
        <dbReference type="RuleBase" id="RU003357"/>
    </source>
</evidence>
<evidence type="ECO:0000259" key="19">
    <source>
        <dbReference type="Pfam" id="PF00593"/>
    </source>
</evidence>
<dbReference type="CDD" id="cd01347">
    <property type="entry name" value="ligand_gated_channel"/>
    <property type="match status" value="1"/>
</dbReference>
<keyword evidence="13 14" id="KW-0998">Cell outer membrane</keyword>
<keyword evidence="6 14" id="KW-0812">Transmembrane</keyword>
<keyword evidence="12 21" id="KW-0675">Receptor</keyword>
<dbReference type="InterPro" id="IPR010917">
    <property type="entry name" value="TonB_rcpt_CS"/>
</dbReference>
<evidence type="ECO:0000256" key="6">
    <source>
        <dbReference type="ARBA" id="ARBA00022692"/>
    </source>
</evidence>
<dbReference type="InterPro" id="IPR012910">
    <property type="entry name" value="Plug_dom"/>
</dbReference>
<evidence type="ECO:0000256" key="2">
    <source>
        <dbReference type="ARBA" id="ARBA00009810"/>
    </source>
</evidence>
<dbReference type="Gene3D" id="2.40.170.20">
    <property type="entry name" value="TonB-dependent receptor, beta-barrel domain"/>
    <property type="match status" value="1"/>
</dbReference>
<evidence type="ECO:0000256" key="17">
    <source>
        <dbReference type="SAM" id="MobiDB-lite"/>
    </source>
</evidence>
<organism evidence="21 22">
    <name type="scientific">Caballeronia udeis</name>
    <dbReference type="NCBI Taxonomy" id="1232866"/>
    <lineage>
        <taxon>Bacteria</taxon>
        <taxon>Pseudomonadati</taxon>
        <taxon>Pseudomonadota</taxon>
        <taxon>Betaproteobacteria</taxon>
        <taxon>Burkholderiales</taxon>
        <taxon>Burkholderiaceae</taxon>
        <taxon>Caballeronia</taxon>
    </lineage>
</organism>
<evidence type="ECO:0000256" key="7">
    <source>
        <dbReference type="ARBA" id="ARBA00022729"/>
    </source>
</evidence>
<dbReference type="Pfam" id="PF07715">
    <property type="entry name" value="Plug"/>
    <property type="match status" value="1"/>
</dbReference>
<evidence type="ECO:0000313" key="22">
    <source>
        <dbReference type="Proteomes" id="UP001620514"/>
    </source>
</evidence>
<keyword evidence="8" id="KW-0408">Iron</keyword>
<dbReference type="PANTHER" id="PTHR32552:SF82">
    <property type="entry name" value="FCUA PROTEIN"/>
    <property type="match status" value="1"/>
</dbReference>